<evidence type="ECO:0000313" key="4">
    <source>
        <dbReference type="EMBL" id="GIJ85973.1"/>
    </source>
</evidence>
<feature type="transmembrane region" description="Helical" evidence="2">
    <location>
        <begin position="238"/>
        <end position="258"/>
    </location>
</feature>
<proteinExistence type="predicted"/>
<protein>
    <recommendedName>
        <fullName evidence="3">DUF6594 domain-containing protein</fullName>
    </recommendedName>
</protein>
<dbReference type="OrthoDB" id="3533814at2759"/>
<evidence type="ECO:0000313" key="5">
    <source>
        <dbReference type="Proteomes" id="UP001043456"/>
    </source>
</evidence>
<evidence type="ECO:0000256" key="1">
    <source>
        <dbReference type="SAM" id="Coils"/>
    </source>
</evidence>
<dbReference type="InterPro" id="IPR046529">
    <property type="entry name" value="DUF6594"/>
</dbReference>
<evidence type="ECO:0000256" key="2">
    <source>
        <dbReference type="SAM" id="Phobius"/>
    </source>
</evidence>
<gene>
    <name evidence="4" type="ORF">Asppvi_004844</name>
</gene>
<dbReference type="EMBL" id="BHVY01000003">
    <property type="protein sequence ID" value="GIJ85973.1"/>
    <property type="molecule type" value="Genomic_DNA"/>
</dbReference>
<keyword evidence="5" id="KW-1185">Reference proteome</keyword>
<evidence type="ECO:0000259" key="3">
    <source>
        <dbReference type="Pfam" id="PF20237"/>
    </source>
</evidence>
<dbReference type="Pfam" id="PF20237">
    <property type="entry name" value="DUF6594"/>
    <property type="match status" value="1"/>
</dbReference>
<feature type="coiled-coil region" evidence="1">
    <location>
        <begin position="33"/>
        <end position="63"/>
    </location>
</feature>
<dbReference type="Proteomes" id="UP001043456">
    <property type="component" value="Unassembled WGS sequence"/>
</dbReference>
<keyword evidence="2" id="KW-1133">Transmembrane helix</keyword>
<name>A0A9P3EUF3_9EURO</name>
<feature type="transmembrane region" description="Helical" evidence="2">
    <location>
        <begin position="265"/>
        <end position="284"/>
    </location>
</feature>
<dbReference type="PANTHER" id="PTHR34502:SF5">
    <property type="entry name" value="DUF6594 DOMAIN-CONTAINING PROTEIN"/>
    <property type="match status" value="1"/>
</dbReference>
<dbReference type="RefSeq" id="XP_043156720.1">
    <property type="nucleotide sequence ID" value="XM_043300785.1"/>
</dbReference>
<comment type="caution">
    <text evidence="4">The sequence shown here is derived from an EMBL/GenBank/DDBJ whole genome shotgun (WGS) entry which is preliminary data.</text>
</comment>
<dbReference type="GeneID" id="67003456"/>
<dbReference type="PANTHER" id="PTHR34502">
    <property type="entry name" value="DUF6594 DOMAIN-CONTAINING PROTEIN-RELATED"/>
    <property type="match status" value="1"/>
</dbReference>
<keyword evidence="1" id="KW-0175">Coiled coil</keyword>
<keyword evidence="2" id="KW-0812">Transmembrane</keyword>
<dbReference type="AlphaFoldDB" id="A0A9P3EUF3"/>
<feature type="transmembrane region" description="Helical" evidence="2">
    <location>
        <begin position="210"/>
        <end position="232"/>
    </location>
</feature>
<feature type="domain" description="DUF6594" evidence="3">
    <location>
        <begin position="6"/>
        <end position="277"/>
    </location>
</feature>
<keyword evidence="2" id="KW-0472">Membrane</keyword>
<reference evidence="4 5" key="1">
    <citation type="submission" date="2018-10" db="EMBL/GenBank/DDBJ databases">
        <title>Pan-genome distribution and transcriptional activeness of fungal secondary metabolism genes in Aspergillus section Fumigati.</title>
        <authorList>
            <person name="Takahashi H."/>
            <person name="Umemura M."/>
            <person name="Ninomiya A."/>
            <person name="Kusuya Y."/>
            <person name="Urayama S."/>
            <person name="Shimizu M."/>
            <person name="Watanabe A."/>
            <person name="Kamei K."/>
            <person name="Yaguchi T."/>
            <person name="Hagiwara D."/>
        </authorList>
    </citation>
    <scope>NUCLEOTIDE SEQUENCE [LARGE SCALE GENOMIC DNA]</scope>
    <source>
        <strain evidence="4 5">IFM 55266</strain>
    </source>
</reference>
<organism evidence="4 5">
    <name type="scientific">Aspergillus pseudoviridinutans</name>
    <dbReference type="NCBI Taxonomy" id="1517512"/>
    <lineage>
        <taxon>Eukaryota</taxon>
        <taxon>Fungi</taxon>
        <taxon>Dikarya</taxon>
        <taxon>Ascomycota</taxon>
        <taxon>Pezizomycotina</taxon>
        <taxon>Eurotiomycetes</taxon>
        <taxon>Eurotiomycetidae</taxon>
        <taxon>Eurotiales</taxon>
        <taxon>Aspergillaceae</taxon>
        <taxon>Aspergillus</taxon>
        <taxon>Aspergillus subgen. Fumigati</taxon>
    </lineage>
</organism>
<sequence length="290" mass="33178">MVVEGYDKLAAFLGSHPEFQYFRRFSTLNTKNLLYLQAELANLEQELKNIIQEDKELAVQEEKKRKYPFSVWHLKSSANDASVDSYQWNKVKEVRELLYQYNAALLQQSQIMDFGAPAKVEAAGLREWLRRPECGGGIFQMLTEKDVWNEANEGDMIAICRQQDEVDNFTKWVYTDFLNWFHNNWGHRAEDKYDVEMGARIYDYHAIQSYTYAASILMSGVLPASSIVVLYFLKDATAKLMVVFVYNLVFSWVLGFLVKARRAEIFAAVAAFAAVQVTLVANSGGCPPGQ</sequence>
<accession>A0A9P3EUF3</accession>